<feature type="transmembrane region" description="Helical" evidence="5">
    <location>
        <begin position="135"/>
        <end position="158"/>
    </location>
</feature>
<gene>
    <name evidence="7" type="ORF">ACFPJA_08995</name>
</gene>
<accession>A0ABD5QRW5</accession>
<keyword evidence="2 5" id="KW-0812">Transmembrane</keyword>
<dbReference type="InterPro" id="IPR050638">
    <property type="entry name" value="AA-Vitamin_Transporters"/>
</dbReference>
<dbReference type="InterPro" id="IPR037185">
    <property type="entry name" value="EmrE-like"/>
</dbReference>
<dbReference type="InterPro" id="IPR000620">
    <property type="entry name" value="EamA_dom"/>
</dbReference>
<feature type="domain" description="EamA" evidence="6">
    <location>
        <begin position="171"/>
        <end position="304"/>
    </location>
</feature>
<comment type="subcellular location">
    <subcellularLocation>
        <location evidence="1">Membrane</location>
        <topology evidence="1">Multi-pass membrane protein</topology>
    </subcellularLocation>
</comment>
<evidence type="ECO:0000256" key="5">
    <source>
        <dbReference type="SAM" id="Phobius"/>
    </source>
</evidence>
<keyword evidence="8" id="KW-1185">Reference proteome</keyword>
<sequence length="323" mass="32666">MYTRDLLSSPTGTVGAFLLLAALWGSSFVAIEAGLAYFPPLLFAGVRYALAGVAVLAYATVVSDRWIPRDPDEWLGVGVAGALVIAAYHGLLYVGELHVSGAIAAVIVSLSPVLTAAFAALLLPNERLGPLEIGGFALGVIGVAVIADPGGAGLMAGGDGALLGGLSPELLGVALVFLSAVSFSVGAVLLRPLRTDLPIAALQGWAMVVGAGLLFGGAAVTGESPASIVWNATSIVSLTYLTVLSGIVGFLLYFALLDAVGPTQLHLVSYVEPVVAAVGSWIVLGHLIGGEAILGFVAILAGFAALERREIAAYVASHHGFGS</sequence>
<feature type="transmembrane region" description="Helical" evidence="5">
    <location>
        <begin position="228"/>
        <end position="255"/>
    </location>
</feature>
<name>A0ABD5QRW5_9EURY</name>
<dbReference type="PANTHER" id="PTHR32322:SF2">
    <property type="entry name" value="EAMA DOMAIN-CONTAINING PROTEIN"/>
    <property type="match status" value="1"/>
</dbReference>
<feature type="transmembrane region" description="Helical" evidence="5">
    <location>
        <begin position="170"/>
        <end position="190"/>
    </location>
</feature>
<feature type="transmembrane region" description="Helical" evidence="5">
    <location>
        <begin position="37"/>
        <end position="62"/>
    </location>
</feature>
<feature type="domain" description="EamA" evidence="6">
    <location>
        <begin position="16"/>
        <end position="146"/>
    </location>
</feature>
<dbReference type="EMBL" id="JBHSKV010000013">
    <property type="protein sequence ID" value="MFC5134846.1"/>
    <property type="molecule type" value="Genomic_DNA"/>
</dbReference>
<feature type="transmembrane region" description="Helical" evidence="5">
    <location>
        <begin position="202"/>
        <end position="222"/>
    </location>
</feature>
<evidence type="ECO:0000256" key="3">
    <source>
        <dbReference type="ARBA" id="ARBA00022989"/>
    </source>
</evidence>
<dbReference type="AlphaFoldDB" id="A0ABD5QRW5"/>
<keyword evidence="3 5" id="KW-1133">Transmembrane helix</keyword>
<evidence type="ECO:0000313" key="7">
    <source>
        <dbReference type="EMBL" id="MFC5134846.1"/>
    </source>
</evidence>
<dbReference type="Proteomes" id="UP001596145">
    <property type="component" value="Unassembled WGS sequence"/>
</dbReference>
<evidence type="ECO:0000313" key="8">
    <source>
        <dbReference type="Proteomes" id="UP001596145"/>
    </source>
</evidence>
<dbReference type="RefSeq" id="WP_122105068.1">
    <property type="nucleotide sequence ID" value="NZ_JBHSKV010000013.1"/>
</dbReference>
<evidence type="ECO:0000256" key="2">
    <source>
        <dbReference type="ARBA" id="ARBA00022692"/>
    </source>
</evidence>
<evidence type="ECO:0000256" key="4">
    <source>
        <dbReference type="ARBA" id="ARBA00023136"/>
    </source>
</evidence>
<evidence type="ECO:0000259" key="6">
    <source>
        <dbReference type="Pfam" id="PF00892"/>
    </source>
</evidence>
<feature type="transmembrane region" description="Helical" evidence="5">
    <location>
        <begin position="101"/>
        <end position="123"/>
    </location>
</feature>
<dbReference type="Pfam" id="PF00892">
    <property type="entry name" value="EamA"/>
    <property type="match status" value="2"/>
</dbReference>
<dbReference type="SUPFAM" id="SSF103481">
    <property type="entry name" value="Multidrug resistance efflux transporter EmrE"/>
    <property type="match status" value="2"/>
</dbReference>
<proteinExistence type="predicted"/>
<organism evidence="7 8">
    <name type="scientific">Halorubrum glutamatedens</name>
    <dbReference type="NCBI Taxonomy" id="2707018"/>
    <lineage>
        <taxon>Archaea</taxon>
        <taxon>Methanobacteriati</taxon>
        <taxon>Methanobacteriota</taxon>
        <taxon>Stenosarchaea group</taxon>
        <taxon>Halobacteria</taxon>
        <taxon>Halobacteriales</taxon>
        <taxon>Haloferacaceae</taxon>
        <taxon>Halorubrum</taxon>
    </lineage>
</organism>
<keyword evidence="4 5" id="KW-0472">Membrane</keyword>
<comment type="caution">
    <text evidence="7">The sequence shown here is derived from an EMBL/GenBank/DDBJ whole genome shotgun (WGS) entry which is preliminary data.</text>
</comment>
<dbReference type="PANTHER" id="PTHR32322">
    <property type="entry name" value="INNER MEMBRANE TRANSPORTER"/>
    <property type="match status" value="1"/>
</dbReference>
<feature type="transmembrane region" description="Helical" evidence="5">
    <location>
        <begin position="12"/>
        <end position="31"/>
    </location>
</feature>
<reference evidence="7 8" key="1">
    <citation type="journal article" date="2019" name="Int. J. Syst. Evol. Microbiol.">
        <title>The Global Catalogue of Microorganisms (GCM) 10K type strain sequencing project: providing services to taxonomists for standard genome sequencing and annotation.</title>
        <authorList>
            <consortium name="The Broad Institute Genomics Platform"/>
            <consortium name="The Broad Institute Genome Sequencing Center for Infectious Disease"/>
            <person name="Wu L."/>
            <person name="Ma J."/>
        </authorList>
    </citation>
    <scope>NUCLEOTIDE SEQUENCE [LARGE SCALE GENOMIC DNA]</scope>
    <source>
        <strain evidence="7 8">CGMCC 1.16026</strain>
    </source>
</reference>
<evidence type="ECO:0000256" key="1">
    <source>
        <dbReference type="ARBA" id="ARBA00004141"/>
    </source>
</evidence>
<dbReference type="GO" id="GO:0016020">
    <property type="term" value="C:membrane"/>
    <property type="evidence" value="ECO:0007669"/>
    <property type="project" value="UniProtKB-SubCell"/>
</dbReference>
<feature type="transmembrane region" description="Helical" evidence="5">
    <location>
        <begin position="74"/>
        <end position="95"/>
    </location>
</feature>
<protein>
    <submittedName>
        <fullName evidence="7">DMT family transporter</fullName>
    </submittedName>
</protein>